<dbReference type="Pfam" id="PF01926">
    <property type="entry name" value="MMR_HSR1"/>
    <property type="match status" value="1"/>
</dbReference>
<dbReference type="Gene3D" id="3.40.50.300">
    <property type="entry name" value="P-loop containing nucleotide triphosphate hydrolases"/>
    <property type="match status" value="1"/>
</dbReference>
<gene>
    <name evidence="2" type="ORF">FIBSPDRAFT_715614</name>
</gene>
<dbReference type="STRING" id="436010.A0A165WZ21"/>
<dbReference type="OrthoDB" id="8954335at2759"/>
<feature type="domain" description="G" evidence="1">
    <location>
        <begin position="1"/>
        <end position="74"/>
    </location>
</feature>
<dbReference type="InterPro" id="IPR027417">
    <property type="entry name" value="P-loop_NTPase"/>
</dbReference>
<reference evidence="2 3" key="1">
    <citation type="journal article" date="2016" name="Mol. Biol. Evol.">
        <title>Comparative Genomics of Early-Diverging Mushroom-Forming Fungi Provides Insights into the Origins of Lignocellulose Decay Capabilities.</title>
        <authorList>
            <person name="Nagy L.G."/>
            <person name="Riley R."/>
            <person name="Tritt A."/>
            <person name="Adam C."/>
            <person name="Daum C."/>
            <person name="Floudas D."/>
            <person name="Sun H."/>
            <person name="Yadav J.S."/>
            <person name="Pangilinan J."/>
            <person name="Larsson K.H."/>
            <person name="Matsuura K."/>
            <person name="Barry K."/>
            <person name="Labutti K."/>
            <person name="Kuo R."/>
            <person name="Ohm R.A."/>
            <person name="Bhattacharya S.S."/>
            <person name="Shirouzu T."/>
            <person name="Yoshinaga Y."/>
            <person name="Martin F.M."/>
            <person name="Grigoriev I.V."/>
            <person name="Hibbett D.S."/>
        </authorList>
    </citation>
    <scope>NUCLEOTIDE SEQUENCE [LARGE SCALE GENOMIC DNA]</scope>
    <source>
        <strain evidence="2 3">CBS 109695</strain>
    </source>
</reference>
<feature type="non-terminal residue" evidence="2">
    <location>
        <position position="1"/>
    </location>
</feature>
<proteinExistence type="predicted"/>
<sequence>VMGATGTGKSTFINLISGSELHVGTDLNSCTSYVEATAPFTFQDRRVVLLDTPGFDDTTKSDTDILKLVAEYLADTYQKGVILSGVIYMHRISDVRMGGIAMRNFGMFRKLCGDKSLKNVAIVTTFWSEVDPAVGDAHETELRNDDMFFKPALNKQAKLLRHDGTLDGARKIVVELMNNRPMALRIQEEMVDEKKSLVDTAAGTELNRELEQARKHAMELKELRDEM</sequence>
<dbReference type="AlphaFoldDB" id="A0A165WZ21"/>
<feature type="non-terminal residue" evidence="2">
    <location>
        <position position="227"/>
    </location>
</feature>
<evidence type="ECO:0000313" key="2">
    <source>
        <dbReference type="EMBL" id="KZP08041.1"/>
    </source>
</evidence>
<dbReference type="SUPFAM" id="SSF52540">
    <property type="entry name" value="P-loop containing nucleoside triphosphate hydrolases"/>
    <property type="match status" value="1"/>
</dbReference>
<evidence type="ECO:0000259" key="1">
    <source>
        <dbReference type="Pfam" id="PF01926"/>
    </source>
</evidence>
<dbReference type="Proteomes" id="UP000076532">
    <property type="component" value="Unassembled WGS sequence"/>
</dbReference>
<keyword evidence="3" id="KW-1185">Reference proteome</keyword>
<evidence type="ECO:0000313" key="3">
    <source>
        <dbReference type="Proteomes" id="UP000076532"/>
    </source>
</evidence>
<accession>A0A165WZ21</accession>
<organism evidence="2 3">
    <name type="scientific">Athelia psychrophila</name>
    <dbReference type="NCBI Taxonomy" id="1759441"/>
    <lineage>
        <taxon>Eukaryota</taxon>
        <taxon>Fungi</taxon>
        <taxon>Dikarya</taxon>
        <taxon>Basidiomycota</taxon>
        <taxon>Agaricomycotina</taxon>
        <taxon>Agaricomycetes</taxon>
        <taxon>Agaricomycetidae</taxon>
        <taxon>Atheliales</taxon>
        <taxon>Atheliaceae</taxon>
        <taxon>Athelia</taxon>
    </lineage>
</organism>
<dbReference type="InterPro" id="IPR006073">
    <property type="entry name" value="GTP-bd"/>
</dbReference>
<dbReference type="GO" id="GO:0005525">
    <property type="term" value="F:GTP binding"/>
    <property type="evidence" value="ECO:0007669"/>
    <property type="project" value="InterPro"/>
</dbReference>
<dbReference type="EMBL" id="KV417732">
    <property type="protein sequence ID" value="KZP08041.1"/>
    <property type="molecule type" value="Genomic_DNA"/>
</dbReference>
<protein>
    <recommendedName>
        <fullName evidence="1">G domain-containing protein</fullName>
    </recommendedName>
</protein>
<name>A0A165WZ21_9AGAM</name>